<dbReference type="PANTHER" id="PTHR43737">
    <property type="entry name" value="BLL7424 PROTEIN"/>
    <property type="match status" value="1"/>
</dbReference>
<sequence length="377" mass="40913">MVSIKRGRSLVVIELEGGNDALNTIIPYNDGLYYDLRPGIGIPQSEVLKLNGDLGFNPSMPQMKHLWDEGGLAIINGIGYPRPDRSHFRSRDIWYTAEPEKIGSVGWLGGAIRDLDTAGENVLTGINFGRGLPRALVCKGVPVASVGNLDTYGLLPDIADDTARFNALESFSLMYGPAAGKDAIADTLSRAGADALVGADALRTAPEQYSSSIEYADNPISKNLKSTAQVMCANLGTRIFFTRYGSFDTHSNELQTHTKLWRDVSTAVGDFVDDLKEHGLYDDTIIFIYSEFGRRIKDNGTGCDHGSGGAALIAGGQVNGGCYGDMPSLVEAEQSEGDLSFNNDFRCSYSTMLERWLGLDPDPIVNGHFEQFDFISK</sequence>
<name>A0A381PDG2_9ZZZZ</name>
<evidence type="ECO:0008006" key="2">
    <source>
        <dbReference type="Google" id="ProtNLM"/>
    </source>
</evidence>
<dbReference type="SUPFAM" id="SSF53649">
    <property type="entry name" value="Alkaline phosphatase-like"/>
    <property type="match status" value="1"/>
</dbReference>
<dbReference type="EMBL" id="UINC01000948">
    <property type="protein sequence ID" value="SUZ64980.1"/>
    <property type="molecule type" value="Genomic_DNA"/>
</dbReference>
<dbReference type="AlphaFoldDB" id="A0A381PDG2"/>
<dbReference type="InterPro" id="IPR010869">
    <property type="entry name" value="DUF1501"/>
</dbReference>
<evidence type="ECO:0000313" key="1">
    <source>
        <dbReference type="EMBL" id="SUZ64980.1"/>
    </source>
</evidence>
<protein>
    <recommendedName>
        <fullName evidence="2">DUF1501 domain-containing protein</fullName>
    </recommendedName>
</protein>
<gene>
    <name evidence="1" type="ORF">METZ01_LOCUS17834</name>
</gene>
<dbReference type="PANTHER" id="PTHR43737:SF1">
    <property type="entry name" value="DUF1501 DOMAIN-CONTAINING PROTEIN"/>
    <property type="match status" value="1"/>
</dbReference>
<organism evidence="1">
    <name type="scientific">marine metagenome</name>
    <dbReference type="NCBI Taxonomy" id="408172"/>
    <lineage>
        <taxon>unclassified sequences</taxon>
        <taxon>metagenomes</taxon>
        <taxon>ecological metagenomes</taxon>
    </lineage>
</organism>
<dbReference type="InterPro" id="IPR017850">
    <property type="entry name" value="Alkaline_phosphatase_core_sf"/>
</dbReference>
<dbReference type="Pfam" id="PF07394">
    <property type="entry name" value="DUF1501"/>
    <property type="match status" value="1"/>
</dbReference>
<proteinExistence type="predicted"/>
<reference evidence="1" key="1">
    <citation type="submission" date="2018-05" db="EMBL/GenBank/DDBJ databases">
        <authorList>
            <person name="Lanie J.A."/>
            <person name="Ng W.-L."/>
            <person name="Kazmierczak K.M."/>
            <person name="Andrzejewski T.M."/>
            <person name="Davidsen T.M."/>
            <person name="Wayne K.J."/>
            <person name="Tettelin H."/>
            <person name="Glass J.I."/>
            <person name="Rusch D."/>
            <person name="Podicherti R."/>
            <person name="Tsui H.-C.T."/>
            <person name="Winkler M.E."/>
        </authorList>
    </citation>
    <scope>NUCLEOTIDE SEQUENCE</scope>
</reference>
<accession>A0A381PDG2</accession>